<dbReference type="NCBIfam" id="TIGR00591">
    <property type="entry name" value="phr2"/>
    <property type="match status" value="1"/>
</dbReference>
<keyword evidence="6" id="KW-0227">DNA damage</keyword>
<dbReference type="InterPro" id="IPR032673">
    <property type="entry name" value="DNA_photolyase_2_CS"/>
</dbReference>
<dbReference type="Gene3D" id="1.10.579.10">
    <property type="entry name" value="DNA Cyclobutane Dipyrimidine Photolyase, subunit A, domain 3"/>
    <property type="match status" value="1"/>
</dbReference>
<evidence type="ECO:0000256" key="2">
    <source>
        <dbReference type="ARBA" id="ARBA00006409"/>
    </source>
</evidence>
<protein>
    <recommendedName>
        <fullName evidence="4">Deoxyribodipyrimidine photo-lyase</fullName>
        <ecNumber evidence="3">4.1.99.3</ecNumber>
    </recommendedName>
    <alternativeName>
        <fullName evidence="11">DNA photolyase</fullName>
    </alternativeName>
</protein>
<evidence type="ECO:0000256" key="1">
    <source>
        <dbReference type="ARBA" id="ARBA00001974"/>
    </source>
</evidence>
<evidence type="ECO:0000256" key="9">
    <source>
        <dbReference type="ARBA" id="ARBA00023204"/>
    </source>
</evidence>
<name>A0A0G4FHS6_9ALVE</name>
<evidence type="ECO:0000256" key="7">
    <source>
        <dbReference type="ARBA" id="ARBA00022827"/>
    </source>
</evidence>
<dbReference type="AlphaFoldDB" id="A0A0G4FHS6"/>
<dbReference type="InterPro" id="IPR036134">
    <property type="entry name" value="Crypto/Photolyase_FAD-like_sf"/>
</dbReference>
<evidence type="ECO:0000313" key="14">
    <source>
        <dbReference type="EMBL" id="CEM13020.1"/>
    </source>
</evidence>
<dbReference type="PROSITE" id="PS01084">
    <property type="entry name" value="DNA_PHOTOLYASES_2_2"/>
    <property type="match status" value="1"/>
</dbReference>
<evidence type="ECO:0000256" key="12">
    <source>
        <dbReference type="ARBA" id="ARBA00033999"/>
    </source>
</evidence>
<evidence type="ECO:0000256" key="8">
    <source>
        <dbReference type="ARBA" id="ARBA00023125"/>
    </source>
</evidence>
<keyword evidence="5" id="KW-0285">Flavoprotein</keyword>
<dbReference type="Gene3D" id="3.40.50.620">
    <property type="entry name" value="HUPs"/>
    <property type="match status" value="1"/>
</dbReference>
<evidence type="ECO:0000256" key="5">
    <source>
        <dbReference type="ARBA" id="ARBA00022630"/>
    </source>
</evidence>
<dbReference type="EMBL" id="CDMZ01000381">
    <property type="protein sequence ID" value="CEM13020.1"/>
    <property type="molecule type" value="Genomic_DNA"/>
</dbReference>
<reference evidence="14" key="1">
    <citation type="submission" date="2014-11" db="EMBL/GenBank/DDBJ databases">
        <authorList>
            <person name="Otto D Thomas"/>
            <person name="Naeem Raeece"/>
        </authorList>
    </citation>
    <scope>NUCLEOTIDE SEQUENCE</scope>
</reference>
<gene>
    <name evidence="14" type="ORF">Cvel_17073</name>
</gene>
<dbReference type="FunFam" id="3.40.50.620:FF:000110">
    <property type="entry name" value="Deoxyribodipyrimidine photolyase"/>
    <property type="match status" value="1"/>
</dbReference>
<comment type="similarity">
    <text evidence="2">Belongs to the DNA photolyase class-2 family.</text>
</comment>
<dbReference type="InterPro" id="IPR006050">
    <property type="entry name" value="DNA_photolyase_N"/>
</dbReference>
<feature type="domain" description="Photolyase/cryptochrome alpha/beta" evidence="13">
    <location>
        <begin position="1"/>
        <end position="128"/>
    </location>
</feature>
<proteinExistence type="inferred from homology"/>
<dbReference type="InterPro" id="IPR008148">
    <property type="entry name" value="DNA_photolyase_2"/>
</dbReference>
<dbReference type="SUPFAM" id="SSF48173">
    <property type="entry name" value="Cryptochrome/photolyase FAD-binding domain"/>
    <property type="match status" value="1"/>
</dbReference>
<dbReference type="EC" id="4.1.99.3" evidence="3"/>
<dbReference type="PROSITE" id="PS51645">
    <property type="entry name" value="PHR_CRY_ALPHA_BETA"/>
    <property type="match status" value="1"/>
</dbReference>
<comment type="catalytic activity">
    <reaction evidence="12">
        <text>cyclobutadipyrimidine (in DNA) = 2 pyrimidine residues (in DNA).</text>
        <dbReference type="EC" id="4.1.99.3"/>
    </reaction>
</comment>
<evidence type="ECO:0000256" key="4">
    <source>
        <dbReference type="ARBA" id="ARBA00014046"/>
    </source>
</evidence>
<dbReference type="FunFam" id="1.25.40.80:FF:000004">
    <property type="entry name" value="Deoxyribodipyrimidine photolyase"/>
    <property type="match status" value="1"/>
</dbReference>
<dbReference type="PANTHER" id="PTHR10211">
    <property type="entry name" value="DEOXYRIBODIPYRIMIDINE PHOTOLYASE"/>
    <property type="match status" value="1"/>
</dbReference>
<evidence type="ECO:0000259" key="13">
    <source>
        <dbReference type="PROSITE" id="PS51645"/>
    </source>
</evidence>
<keyword evidence="7" id="KW-0274">FAD</keyword>
<evidence type="ECO:0000256" key="10">
    <source>
        <dbReference type="ARBA" id="ARBA00023239"/>
    </source>
</evidence>
<sequence>MSRDQRAHDNWALLYAQKLALERKVPLIVVFCLVPKFLEATIRQFGFMLRGLKEVEETLMEKEIPFFLLRGYAKDVLPEFVDEQGIGCLVTDMSPLRVPASWYASVAQSLEPKKVPVIQVDAHNIVPVWHASQKMEVGARTIRPKIHKYMPAFCTEYPKLKAHPHGGSVKKPKAFDLEKTIEELEVDKTVPEVKWARPGFTGGMAELNKFCKDRLKIFGADRNNPNKNALSNLSPWIHFGQISVQRAVLAVRAHCREQSGCSEGKEAFIEESVVRRELADNFCFYNDQYDKLEGCAQWAQESLQLHEKDKRYVVYSLKDLEQGKTHDDLWNASQLQMAEEGKMHGFLRMYWAKKILEWSPNPTLALEWAIYLNDRYELDGRDPNGYVGCMWSIGGIHDQGWGEREVFGKIRYMNYDGCKKKFDVPAFIRRYANAAKNARAVVQSKGSLPMTLKMAKK</sequence>
<dbReference type="GO" id="GO:0009650">
    <property type="term" value="P:UV protection"/>
    <property type="evidence" value="ECO:0007669"/>
    <property type="project" value="UniProtKB-ARBA"/>
</dbReference>
<dbReference type="Pfam" id="PF00875">
    <property type="entry name" value="DNA_photolyase"/>
    <property type="match status" value="1"/>
</dbReference>
<dbReference type="SUPFAM" id="SSF52425">
    <property type="entry name" value="Cryptochrome/photolyase, N-terminal domain"/>
    <property type="match status" value="1"/>
</dbReference>
<evidence type="ECO:0000256" key="11">
    <source>
        <dbReference type="ARBA" id="ARBA00031671"/>
    </source>
</evidence>
<dbReference type="InterPro" id="IPR052219">
    <property type="entry name" value="Photolyase_Class-2"/>
</dbReference>
<keyword evidence="10" id="KW-0456">Lyase</keyword>
<dbReference type="PhylomeDB" id="A0A0G4FHS6"/>
<dbReference type="GO" id="GO:0000719">
    <property type="term" value="P:photoreactive repair"/>
    <property type="evidence" value="ECO:0007669"/>
    <property type="project" value="TreeGrafter"/>
</dbReference>
<dbReference type="GO" id="GO:0003904">
    <property type="term" value="F:deoxyribodipyrimidine photo-lyase activity"/>
    <property type="evidence" value="ECO:0007669"/>
    <property type="project" value="UniProtKB-EC"/>
</dbReference>
<organism evidence="14">
    <name type="scientific">Chromera velia CCMP2878</name>
    <dbReference type="NCBI Taxonomy" id="1169474"/>
    <lineage>
        <taxon>Eukaryota</taxon>
        <taxon>Sar</taxon>
        <taxon>Alveolata</taxon>
        <taxon>Colpodellida</taxon>
        <taxon>Chromeraceae</taxon>
        <taxon>Chromera</taxon>
    </lineage>
</organism>
<dbReference type="VEuPathDB" id="CryptoDB:Cvel_17073"/>
<dbReference type="PROSITE" id="PS01083">
    <property type="entry name" value="DNA_PHOTOLYASES_2_1"/>
    <property type="match status" value="1"/>
</dbReference>
<keyword evidence="9" id="KW-0234">DNA repair</keyword>
<dbReference type="FunFam" id="1.10.579.10:FF:000002">
    <property type="entry name" value="Deoxyribodipyrimidine photolyase"/>
    <property type="match status" value="1"/>
</dbReference>
<evidence type="ECO:0000256" key="3">
    <source>
        <dbReference type="ARBA" id="ARBA00013149"/>
    </source>
</evidence>
<dbReference type="InterPro" id="IPR036155">
    <property type="entry name" value="Crypto/Photolyase_N_sf"/>
</dbReference>
<dbReference type="Gene3D" id="1.25.40.80">
    <property type="match status" value="1"/>
</dbReference>
<accession>A0A0G4FHS6</accession>
<evidence type="ECO:0000256" key="6">
    <source>
        <dbReference type="ARBA" id="ARBA00022763"/>
    </source>
</evidence>
<keyword evidence="8" id="KW-0238">DNA-binding</keyword>
<comment type="cofactor">
    <cofactor evidence="1">
        <name>FAD</name>
        <dbReference type="ChEBI" id="CHEBI:57692"/>
    </cofactor>
</comment>
<dbReference type="PANTHER" id="PTHR10211:SF0">
    <property type="entry name" value="DEOXYRIBODIPYRIMIDINE PHOTO-LYASE"/>
    <property type="match status" value="1"/>
</dbReference>
<dbReference type="InterPro" id="IPR014729">
    <property type="entry name" value="Rossmann-like_a/b/a_fold"/>
</dbReference>
<dbReference type="GO" id="GO:0003677">
    <property type="term" value="F:DNA binding"/>
    <property type="evidence" value="ECO:0007669"/>
    <property type="project" value="UniProtKB-KW"/>
</dbReference>